<dbReference type="EMBL" id="JAFEMC010000001">
    <property type="protein sequence ID" value="MBM6575040.1"/>
    <property type="molecule type" value="Genomic_DNA"/>
</dbReference>
<keyword evidence="3" id="KW-1185">Reference proteome</keyword>
<dbReference type="RefSeq" id="WP_204193528.1">
    <property type="nucleotide sequence ID" value="NZ_JAFEMC010000001.1"/>
</dbReference>
<feature type="compositionally biased region" description="Gly residues" evidence="1">
    <location>
        <begin position="96"/>
        <end position="106"/>
    </location>
</feature>
<protein>
    <submittedName>
        <fullName evidence="2">Uncharacterized protein</fullName>
    </submittedName>
</protein>
<feature type="region of interest" description="Disordered" evidence="1">
    <location>
        <begin position="1"/>
        <end position="123"/>
    </location>
</feature>
<reference evidence="2 3" key="1">
    <citation type="submission" date="2020-12" db="EMBL/GenBank/DDBJ databases">
        <title>Sphingomonas sp.</title>
        <authorList>
            <person name="Kim M.K."/>
        </authorList>
    </citation>
    <scope>NUCLEOTIDE SEQUENCE [LARGE SCALE GENOMIC DNA]</scope>
    <source>
        <strain evidence="2 3">BT552</strain>
    </source>
</reference>
<evidence type="ECO:0000313" key="2">
    <source>
        <dbReference type="EMBL" id="MBM6575040.1"/>
    </source>
</evidence>
<comment type="caution">
    <text evidence="2">The sequence shown here is derived from an EMBL/GenBank/DDBJ whole genome shotgun (WGS) entry which is preliminary data.</text>
</comment>
<sequence length="123" mass="12675">MPDRHDHAADRSPAKDDIARPATDDTIEIRDNRAGDEGHYSGQEAGTYRENLPDRIAVGADDGGTAANSIARNARAGIPPEDGHRAYVDRATGEVHGSGSGAGGGQDGEDYDSDSANGSGTEA</sequence>
<organism evidence="2 3">
    <name type="scientific">Sphingomonas longa</name>
    <dbReference type="NCBI Taxonomy" id="2778730"/>
    <lineage>
        <taxon>Bacteria</taxon>
        <taxon>Pseudomonadati</taxon>
        <taxon>Pseudomonadota</taxon>
        <taxon>Alphaproteobacteria</taxon>
        <taxon>Sphingomonadales</taxon>
        <taxon>Sphingomonadaceae</taxon>
        <taxon>Sphingomonas</taxon>
    </lineage>
</organism>
<dbReference type="Proteomes" id="UP000763641">
    <property type="component" value="Unassembled WGS sequence"/>
</dbReference>
<feature type="compositionally biased region" description="Polar residues" evidence="1">
    <location>
        <begin position="114"/>
        <end position="123"/>
    </location>
</feature>
<feature type="compositionally biased region" description="Basic and acidic residues" evidence="1">
    <location>
        <begin position="81"/>
        <end position="93"/>
    </location>
</feature>
<name>A0ABS2D2B4_9SPHN</name>
<feature type="compositionally biased region" description="Basic and acidic residues" evidence="1">
    <location>
        <begin position="1"/>
        <end position="39"/>
    </location>
</feature>
<evidence type="ECO:0000256" key="1">
    <source>
        <dbReference type="SAM" id="MobiDB-lite"/>
    </source>
</evidence>
<accession>A0ABS2D2B4</accession>
<gene>
    <name evidence="2" type="ORF">ILT43_01550</name>
</gene>
<proteinExistence type="predicted"/>
<evidence type="ECO:0000313" key="3">
    <source>
        <dbReference type="Proteomes" id="UP000763641"/>
    </source>
</evidence>